<organism evidence="2">
    <name type="scientific">Eutreptiella gymnastica</name>
    <dbReference type="NCBI Taxonomy" id="73025"/>
    <lineage>
        <taxon>Eukaryota</taxon>
        <taxon>Discoba</taxon>
        <taxon>Euglenozoa</taxon>
        <taxon>Euglenida</taxon>
        <taxon>Spirocuta</taxon>
        <taxon>Euglenophyceae</taxon>
        <taxon>Eutreptiales</taxon>
        <taxon>Eutreptiaceae</taxon>
        <taxon>Eutreptiella</taxon>
    </lineage>
</organism>
<accession>A0A7S4CMN2</accession>
<sequence length="106" mass="11621">MEQVLHRHRPDVSVSGFSIFLGWGFVRRSLDRPRAQCTLWGEHARCTGYAGGERGWGRSRPQPTWTTGAVATTKREGDGDRAPAESRDSIDPAAEQEGPSAQPQSS</sequence>
<name>A0A7S4CMN2_9EUGL</name>
<evidence type="ECO:0000256" key="1">
    <source>
        <dbReference type="SAM" id="MobiDB-lite"/>
    </source>
</evidence>
<feature type="compositionally biased region" description="Polar residues" evidence="1">
    <location>
        <begin position="61"/>
        <end position="70"/>
    </location>
</feature>
<feature type="region of interest" description="Disordered" evidence="1">
    <location>
        <begin position="51"/>
        <end position="106"/>
    </location>
</feature>
<reference evidence="2" key="1">
    <citation type="submission" date="2021-01" db="EMBL/GenBank/DDBJ databases">
        <authorList>
            <person name="Corre E."/>
            <person name="Pelletier E."/>
            <person name="Niang G."/>
            <person name="Scheremetjew M."/>
            <person name="Finn R."/>
            <person name="Kale V."/>
            <person name="Holt S."/>
            <person name="Cochrane G."/>
            <person name="Meng A."/>
            <person name="Brown T."/>
            <person name="Cohen L."/>
        </authorList>
    </citation>
    <scope>NUCLEOTIDE SEQUENCE</scope>
    <source>
        <strain evidence="2">CCMP1594</strain>
    </source>
</reference>
<dbReference type="AlphaFoldDB" id="A0A7S4CMN2"/>
<gene>
    <name evidence="2" type="ORF">EGYM00163_LOCUS12520</name>
</gene>
<protein>
    <submittedName>
        <fullName evidence="2">Uncharacterized protein</fullName>
    </submittedName>
</protein>
<proteinExistence type="predicted"/>
<dbReference type="EMBL" id="HBJA01036937">
    <property type="protein sequence ID" value="CAE0801399.1"/>
    <property type="molecule type" value="Transcribed_RNA"/>
</dbReference>
<feature type="compositionally biased region" description="Basic and acidic residues" evidence="1">
    <location>
        <begin position="73"/>
        <end position="90"/>
    </location>
</feature>
<evidence type="ECO:0000313" key="2">
    <source>
        <dbReference type="EMBL" id="CAE0801399.1"/>
    </source>
</evidence>